<dbReference type="InterPro" id="IPR013022">
    <property type="entry name" value="Xyl_isomerase-like_TIM-brl"/>
</dbReference>
<accession>A0A4V6ND98</accession>
<dbReference type="SUPFAM" id="SSF51658">
    <property type="entry name" value="Xylose isomerase-like"/>
    <property type="match status" value="1"/>
</dbReference>
<evidence type="ECO:0000313" key="6">
    <source>
        <dbReference type="Proteomes" id="UP000295030"/>
    </source>
</evidence>
<dbReference type="RefSeq" id="WP_131837498.1">
    <property type="nucleotide sequence ID" value="NZ_SMFY01000008.1"/>
</dbReference>
<name>A0A4V6ND98_ANCAQ</name>
<dbReference type="GO" id="GO:0008903">
    <property type="term" value="F:hydroxypyruvate isomerase activity"/>
    <property type="evidence" value="ECO:0007669"/>
    <property type="project" value="TreeGrafter"/>
</dbReference>
<keyword evidence="6" id="KW-1185">Reference proteome</keyword>
<dbReference type="AlphaFoldDB" id="A0A4V6ND98"/>
<dbReference type="InterPro" id="IPR050417">
    <property type="entry name" value="Sugar_Epim/Isomerase"/>
</dbReference>
<dbReference type="PIRSF" id="PIRSF006241">
    <property type="entry name" value="HyI"/>
    <property type="match status" value="1"/>
</dbReference>
<comment type="similarity">
    <text evidence="2">Belongs to the hyi family.</text>
</comment>
<evidence type="ECO:0000313" key="5">
    <source>
        <dbReference type="EMBL" id="TCK16586.1"/>
    </source>
</evidence>
<reference evidence="5 6" key="1">
    <citation type="submission" date="2019-03" db="EMBL/GenBank/DDBJ databases">
        <title>Genomic Encyclopedia of Type Strains, Phase IV (KMG-IV): sequencing the most valuable type-strain genomes for metagenomic binning, comparative biology and taxonomic classification.</title>
        <authorList>
            <person name="Goeker M."/>
        </authorList>
    </citation>
    <scope>NUCLEOTIDE SEQUENCE [LARGE SCALE GENOMIC DNA]</scope>
    <source>
        <strain evidence="5 6">DSM 101</strain>
    </source>
</reference>
<gene>
    <name evidence="5" type="ORF">EV667_4484</name>
</gene>
<dbReference type="Gene3D" id="3.20.20.150">
    <property type="entry name" value="Divalent-metal-dependent TIM barrel enzymes"/>
    <property type="match status" value="1"/>
</dbReference>
<proteinExistence type="inferred from homology"/>
<organism evidence="5 6">
    <name type="scientific">Ancylobacter aquaticus</name>
    <dbReference type="NCBI Taxonomy" id="100"/>
    <lineage>
        <taxon>Bacteria</taxon>
        <taxon>Pseudomonadati</taxon>
        <taxon>Pseudomonadota</taxon>
        <taxon>Alphaproteobacteria</taxon>
        <taxon>Hyphomicrobiales</taxon>
        <taxon>Xanthobacteraceae</taxon>
        <taxon>Ancylobacter</taxon>
    </lineage>
</organism>
<dbReference type="PANTHER" id="PTHR43489:SF6">
    <property type="entry name" value="HYDROXYPYRUVATE ISOMERASE-RELATED"/>
    <property type="match status" value="1"/>
</dbReference>
<dbReference type="OrthoDB" id="9786584at2"/>
<dbReference type="InterPro" id="IPR036237">
    <property type="entry name" value="Xyl_isomerase-like_sf"/>
</dbReference>
<evidence type="ECO:0000256" key="2">
    <source>
        <dbReference type="PIRNR" id="PIRNR006241"/>
    </source>
</evidence>
<keyword evidence="1 2" id="KW-0413">Isomerase</keyword>
<protein>
    <submittedName>
        <fullName evidence="5">Hydroxypyruvate isomerase</fullName>
    </submittedName>
</protein>
<dbReference type="Proteomes" id="UP000295030">
    <property type="component" value="Unassembled WGS sequence"/>
</dbReference>
<dbReference type="InterPro" id="IPR026040">
    <property type="entry name" value="HyI-like"/>
</dbReference>
<dbReference type="GO" id="GO:0046487">
    <property type="term" value="P:glyoxylate metabolic process"/>
    <property type="evidence" value="ECO:0007669"/>
    <property type="project" value="TreeGrafter"/>
</dbReference>
<dbReference type="PANTHER" id="PTHR43489">
    <property type="entry name" value="ISOMERASE"/>
    <property type="match status" value="1"/>
</dbReference>
<feature type="active site" description="Proton donor/acceptor" evidence="3">
    <location>
        <position position="243"/>
    </location>
</feature>
<evidence type="ECO:0000259" key="4">
    <source>
        <dbReference type="Pfam" id="PF01261"/>
    </source>
</evidence>
<keyword evidence="5" id="KW-0670">Pyruvate</keyword>
<sequence length="264" mass="28255">MTRRYGYSAHLGFLFTELPFSERFGAARRHGFSAVEHPAPYGVPAAQMAQWLEQAGLPYVQFGLYSGDAAKGEKGLAIFPERRDEFRASVTAGLDYAAAIGVGKLHAMAGILPKTLRQPAHRDCYIENLAWAADRAAERGVVILVEAMSAGAVPDYFIETPDEAAAAIADAGRGNIRLLLDVFHTVNSGLDPLAQIRAHAGAIGHVHIADHPGRHEPGSAGIAFDEVRRALAEAGYDGFIGCEYSPRAGTVGGLTWLAEELAFE</sequence>
<evidence type="ECO:0000256" key="3">
    <source>
        <dbReference type="PIRSR" id="PIRSR006241-50"/>
    </source>
</evidence>
<comment type="caution">
    <text evidence="5">The sequence shown here is derived from an EMBL/GenBank/DDBJ whole genome shotgun (WGS) entry which is preliminary data.</text>
</comment>
<evidence type="ECO:0000256" key="1">
    <source>
        <dbReference type="ARBA" id="ARBA00023235"/>
    </source>
</evidence>
<dbReference type="EMBL" id="SMFY01000008">
    <property type="protein sequence ID" value="TCK16586.1"/>
    <property type="molecule type" value="Genomic_DNA"/>
</dbReference>
<feature type="domain" description="Xylose isomerase-like TIM barrel" evidence="4">
    <location>
        <begin position="25"/>
        <end position="258"/>
    </location>
</feature>
<feature type="active site" description="Proton donor/acceptor" evidence="3">
    <location>
        <position position="146"/>
    </location>
</feature>
<dbReference type="Pfam" id="PF01261">
    <property type="entry name" value="AP_endonuc_2"/>
    <property type="match status" value="1"/>
</dbReference>